<dbReference type="InterPro" id="IPR030903">
    <property type="entry name" value="CDPS"/>
</dbReference>
<evidence type="ECO:0000256" key="4">
    <source>
        <dbReference type="SAM" id="MobiDB-lite"/>
    </source>
</evidence>
<evidence type="ECO:0000256" key="3">
    <source>
        <dbReference type="ARBA" id="ARBA00030771"/>
    </source>
</evidence>
<evidence type="ECO:0000256" key="2">
    <source>
        <dbReference type="ARBA" id="ARBA00022679"/>
    </source>
</evidence>
<dbReference type="Gene3D" id="3.40.50.11710">
    <property type="entry name" value="Cyclodipeptide synthase"/>
    <property type="match status" value="1"/>
</dbReference>
<reference evidence="6" key="1">
    <citation type="journal article" date="2019" name="Int. J. Syst. Evol. Microbiol.">
        <title>The Global Catalogue of Microorganisms (GCM) 10K type strain sequencing project: providing services to taxonomists for standard genome sequencing and annotation.</title>
        <authorList>
            <consortium name="The Broad Institute Genomics Platform"/>
            <consortium name="The Broad Institute Genome Sequencing Center for Infectious Disease"/>
            <person name="Wu L."/>
            <person name="Ma J."/>
        </authorList>
    </citation>
    <scope>NUCLEOTIDE SEQUENCE [LARGE SCALE GENOMIC DNA]</scope>
    <source>
        <strain evidence="6">CGMCC 1.12859</strain>
    </source>
</reference>
<evidence type="ECO:0000256" key="1">
    <source>
        <dbReference type="ARBA" id="ARBA00006034"/>
    </source>
</evidence>
<comment type="caution">
    <text evidence="5">The sequence shown here is derived from an EMBL/GenBank/DDBJ whole genome shotgun (WGS) entry which is preliminary data.</text>
</comment>
<evidence type="ECO:0000313" key="6">
    <source>
        <dbReference type="Proteomes" id="UP001596435"/>
    </source>
</evidence>
<feature type="compositionally biased region" description="Polar residues" evidence="4">
    <location>
        <begin position="1"/>
        <end position="19"/>
    </location>
</feature>
<dbReference type="InterPro" id="IPR038622">
    <property type="entry name" value="CDPS_sf"/>
</dbReference>
<accession>A0ABW2G2P5</accession>
<sequence>MSETLLSDTPVSTGTNPSPTAAEFHAAPFSERCRQIFGRGDHLLIGVSPGNSYFSAGRIAELVHWGRSRFSAVDVVHADLHVEAQFAAAGYPPDAAARRAAKEVKATRRRVERGVADAGRTAVGVHALSDFTDTAAYRRLHRGVLDALGTDRPLRTATERMAGGFLHSRLDGAAPAADQLAAGVAYIAAELPFFLDTPALLGVASSVACYHVELPLTGVLFGRAEGLRAAAGQAYAVVRPAAVAAVAA</sequence>
<keyword evidence="2" id="KW-0808">Transferase</keyword>
<keyword evidence="6" id="KW-1185">Reference proteome</keyword>
<name>A0ABW2G2P5_9ACTN</name>
<feature type="region of interest" description="Disordered" evidence="4">
    <location>
        <begin position="1"/>
        <end position="22"/>
    </location>
</feature>
<proteinExistence type="inferred from homology"/>
<gene>
    <name evidence="5" type="ORF">ACFQMG_29995</name>
</gene>
<dbReference type="Pfam" id="PF16715">
    <property type="entry name" value="CDPS"/>
    <property type="match status" value="1"/>
</dbReference>
<protein>
    <recommendedName>
        <fullName evidence="3">Cyclodipeptide synthase</fullName>
    </recommendedName>
</protein>
<comment type="similarity">
    <text evidence="1">Belongs to the CDPS family.</text>
</comment>
<dbReference type="Proteomes" id="UP001596435">
    <property type="component" value="Unassembled WGS sequence"/>
</dbReference>
<dbReference type="RefSeq" id="WP_345708118.1">
    <property type="nucleotide sequence ID" value="NZ_BAABKV010000001.1"/>
</dbReference>
<evidence type="ECO:0000313" key="5">
    <source>
        <dbReference type="EMBL" id="MFC7183786.1"/>
    </source>
</evidence>
<dbReference type="NCBIfam" id="TIGR04539">
    <property type="entry name" value="tRNA_cyclodipep"/>
    <property type="match status" value="1"/>
</dbReference>
<organism evidence="5 6">
    <name type="scientific">Kitasatospora paranensis</name>
    <dbReference type="NCBI Taxonomy" id="258053"/>
    <lineage>
        <taxon>Bacteria</taxon>
        <taxon>Bacillati</taxon>
        <taxon>Actinomycetota</taxon>
        <taxon>Actinomycetes</taxon>
        <taxon>Kitasatosporales</taxon>
        <taxon>Streptomycetaceae</taxon>
        <taxon>Kitasatospora</taxon>
    </lineage>
</organism>
<dbReference type="EMBL" id="JBHTAJ010000078">
    <property type="protein sequence ID" value="MFC7183786.1"/>
    <property type="molecule type" value="Genomic_DNA"/>
</dbReference>